<reference evidence="1" key="1">
    <citation type="submission" date="2022-11" db="EMBL/GenBank/DDBJ databases">
        <authorList>
            <person name="Scott C."/>
            <person name="Bruce N."/>
        </authorList>
    </citation>
    <scope>NUCLEOTIDE SEQUENCE</scope>
</reference>
<gene>
    <name evidence="1" type="ORF">PPNO1_LOCUS943</name>
</gene>
<comment type="caution">
    <text evidence="1">The sequence shown here is derived from an EMBL/GenBank/DDBJ whole genome shotgun (WGS) entry which is preliminary data.</text>
</comment>
<sequence length="139" mass="15016">MAKQKPAARVQNRPIYSRMSYLYQAAAFLAQQNLNGEAGPSRIGAADAETKTHAGGANGVMARRLLSDLRAVSLKTQIRIDPSIKRAVSLGAAGSVAQSKEVKRMVFQRASEPASVVSIPAKWTTGRIARLVKHMSFRP</sequence>
<dbReference type="Proteomes" id="UP000838763">
    <property type="component" value="Unassembled WGS sequence"/>
</dbReference>
<organism evidence="1 2">
    <name type="scientific">Parascedosporium putredinis</name>
    <dbReference type="NCBI Taxonomy" id="1442378"/>
    <lineage>
        <taxon>Eukaryota</taxon>
        <taxon>Fungi</taxon>
        <taxon>Dikarya</taxon>
        <taxon>Ascomycota</taxon>
        <taxon>Pezizomycotina</taxon>
        <taxon>Sordariomycetes</taxon>
        <taxon>Hypocreomycetidae</taxon>
        <taxon>Microascales</taxon>
        <taxon>Microascaceae</taxon>
        <taxon>Parascedosporium</taxon>
    </lineage>
</organism>
<dbReference type="OrthoDB" id="128536at2759"/>
<accession>A0A9P1M5M2</accession>
<evidence type="ECO:0000313" key="2">
    <source>
        <dbReference type="Proteomes" id="UP000838763"/>
    </source>
</evidence>
<name>A0A9P1M5M2_9PEZI</name>
<protein>
    <submittedName>
        <fullName evidence="1">Uncharacterized protein</fullName>
    </submittedName>
</protein>
<dbReference type="AlphaFoldDB" id="A0A9P1M5M2"/>
<keyword evidence="2" id="KW-1185">Reference proteome</keyword>
<dbReference type="EMBL" id="CALLCH030000001">
    <property type="protein sequence ID" value="CAI4211146.1"/>
    <property type="molecule type" value="Genomic_DNA"/>
</dbReference>
<proteinExistence type="predicted"/>
<evidence type="ECO:0000313" key="1">
    <source>
        <dbReference type="EMBL" id="CAI4211146.1"/>
    </source>
</evidence>